<feature type="compositionally biased region" description="Polar residues" evidence="1">
    <location>
        <begin position="68"/>
        <end position="93"/>
    </location>
</feature>
<feature type="compositionally biased region" description="Basic and acidic residues" evidence="1">
    <location>
        <begin position="1"/>
        <end position="10"/>
    </location>
</feature>
<dbReference type="Pfam" id="PF02204">
    <property type="entry name" value="VPS9"/>
    <property type="match status" value="1"/>
</dbReference>
<dbReference type="PROSITE" id="PS51205">
    <property type="entry name" value="VPS9"/>
    <property type="match status" value="1"/>
</dbReference>
<feature type="region of interest" description="Disordered" evidence="1">
    <location>
        <begin position="1"/>
        <end position="93"/>
    </location>
</feature>
<feature type="compositionally biased region" description="Low complexity" evidence="1">
    <location>
        <begin position="306"/>
        <end position="318"/>
    </location>
</feature>
<name>A0A8H5HI86_9AGAR</name>
<reference evidence="3 4" key="1">
    <citation type="journal article" date="2020" name="ISME J.">
        <title>Uncovering the hidden diversity of litter-decomposition mechanisms in mushroom-forming fungi.</title>
        <authorList>
            <person name="Floudas D."/>
            <person name="Bentzer J."/>
            <person name="Ahren D."/>
            <person name="Johansson T."/>
            <person name="Persson P."/>
            <person name="Tunlid A."/>
        </authorList>
    </citation>
    <scope>NUCLEOTIDE SEQUENCE [LARGE SCALE GENOMIC DNA]</scope>
    <source>
        <strain evidence="3 4">CBS 661.87</strain>
    </source>
</reference>
<feature type="region of interest" description="Disordered" evidence="1">
    <location>
        <begin position="910"/>
        <end position="1004"/>
    </location>
</feature>
<dbReference type="GO" id="GO:0016192">
    <property type="term" value="P:vesicle-mediated transport"/>
    <property type="evidence" value="ECO:0007669"/>
    <property type="project" value="InterPro"/>
</dbReference>
<dbReference type="EMBL" id="JAACJP010000006">
    <property type="protein sequence ID" value="KAF5383636.1"/>
    <property type="molecule type" value="Genomic_DNA"/>
</dbReference>
<feature type="compositionally biased region" description="Polar residues" evidence="1">
    <location>
        <begin position="641"/>
        <end position="666"/>
    </location>
</feature>
<dbReference type="AlphaFoldDB" id="A0A8H5HI86"/>
<feature type="compositionally biased region" description="Acidic residues" evidence="1">
    <location>
        <begin position="942"/>
        <end position="973"/>
    </location>
</feature>
<dbReference type="InterPro" id="IPR045046">
    <property type="entry name" value="Vps9-like"/>
</dbReference>
<dbReference type="PANTHER" id="PTHR23101:SF25">
    <property type="entry name" value="GTPASE-ACTIVATING PROTEIN AND VPS9 DOMAIN-CONTAINING PROTEIN 1"/>
    <property type="match status" value="1"/>
</dbReference>
<comment type="caution">
    <text evidence="3">The sequence shown here is derived from an EMBL/GenBank/DDBJ whole genome shotgun (WGS) entry which is preliminary data.</text>
</comment>
<dbReference type="GO" id="GO:0005085">
    <property type="term" value="F:guanyl-nucleotide exchange factor activity"/>
    <property type="evidence" value="ECO:0007669"/>
    <property type="project" value="InterPro"/>
</dbReference>
<feature type="compositionally biased region" description="Basic and acidic residues" evidence="1">
    <location>
        <begin position="620"/>
        <end position="631"/>
    </location>
</feature>
<dbReference type="InterPro" id="IPR037191">
    <property type="entry name" value="VPS9_dom_sf"/>
</dbReference>
<gene>
    <name evidence="3" type="ORF">D9615_003809</name>
</gene>
<dbReference type="Proteomes" id="UP000565441">
    <property type="component" value="Unassembled WGS sequence"/>
</dbReference>
<feature type="domain" description="VPS9" evidence="2">
    <location>
        <begin position="521"/>
        <end position="790"/>
    </location>
</feature>
<evidence type="ECO:0000256" key="1">
    <source>
        <dbReference type="SAM" id="MobiDB-lite"/>
    </source>
</evidence>
<feature type="region of interest" description="Disordered" evidence="1">
    <location>
        <begin position="254"/>
        <end position="326"/>
    </location>
</feature>
<evidence type="ECO:0000313" key="3">
    <source>
        <dbReference type="EMBL" id="KAF5383636.1"/>
    </source>
</evidence>
<dbReference type="OrthoDB" id="10264848at2759"/>
<dbReference type="PANTHER" id="PTHR23101">
    <property type="entry name" value="RAB GDP/GTP EXCHANGE FACTOR"/>
    <property type="match status" value="1"/>
</dbReference>
<accession>A0A8H5HI86</accession>
<feature type="compositionally biased region" description="Low complexity" evidence="1">
    <location>
        <begin position="277"/>
        <end position="291"/>
    </location>
</feature>
<dbReference type="SUPFAM" id="SSF109993">
    <property type="entry name" value="VPS9 domain"/>
    <property type="match status" value="1"/>
</dbReference>
<evidence type="ECO:0000313" key="4">
    <source>
        <dbReference type="Proteomes" id="UP000565441"/>
    </source>
</evidence>
<feature type="compositionally biased region" description="Polar residues" evidence="1">
    <location>
        <begin position="16"/>
        <end position="32"/>
    </location>
</feature>
<organism evidence="3 4">
    <name type="scientific">Tricholomella constricta</name>
    <dbReference type="NCBI Taxonomy" id="117010"/>
    <lineage>
        <taxon>Eukaryota</taxon>
        <taxon>Fungi</taxon>
        <taxon>Dikarya</taxon>
        <taxon>Basidiomycota</taxon>
        <taxon>Agaricomycotina</taxon>
        <taxon>Agaricomycetes</taxon>
        <taxon>Agaricomycetidae</taxon>
        <taxon>Agaricales</taxon>
        <taxon>Tricholomatineae</taxon>
        <taxon>Lyophyllaceae</taxon>
        <taxon>Tricholomella</taxon>
    </lineage>
</organism>
<protein>
    <recommendedName>
        <fullName evidence="2">VPS9 domain-containing protein</fullName>
    </recommendedName>
</protein>
<feature type="region of interest" description="Disordered" evidence="1">
    <location>
        <begin position="1027"/>
        <end position="1057"/>
    </location>
</feature>
<feature type="compositionally biased region" description="Pro residues" evidence="1">
    <location>
        <begin position="257"/>
        <end position="276"/>
    </location>
</feature>
<dbReference type="GO" id="GO:0031267">
    <property type="term" value="F:small GTPase binding"/>
    <property type="evidence" value="ECO:0007669"/>
    <property type="project" value="TreeGrafter"/>
</dbReference>
<feature type="compositionally biased region" description="Basic residues" evidence="1">
    <location>
        <begin position="995"/>
        <end position="1004"/>
    </location>
</feature>
<sequence>MTSKGDRDHLFPVTSIGRTQGSGLQRTLSNDSLAAHPLLSPNHSSSPTTERGASPAPSPRYVPYTPRQRVSPTAATTGTTVHPPSPHHQQGDATSKLQLVNLKAAAQNIGLDAGSVGWAILEKLVHESDHHDIEWTEVWAAVTSGKSTLLLPREQLSSHDKLTPEFVKDHIALCDGPSRKNAPIVTLSGLRGTLNNNTLTFRSTIHPSSKIFQDLLNPSSRPLALAILPDLPLTQPSSSSSVSYPSFAVPSHSSALPLPPRIPSPLSNKPPLPPRPGNRTASTSSTTSSTSRITNPFASLFGSGGSSSSSLHHTKPAAAVPPSPTASLRSLDSTIIQSEPIIDISAFTIERKIVRKDVGKEMNKALRREVKDALSDAGLPGWMIDRVNEFTAEWYPFVRDKGVSSSVLGLREKAAKEGGAGVYVVTWAEEAPESAAARMQDFYLGLEQEMRLSEGSFLSRLRKDHENVEEGERHNGVEDEKRVKEKIDSEAKIKEVMDVVEREVCSLFYDRLYMQPTSDDSSHDEALSSRVAALNMLDLGLEHLDIHVDQAGPELDAVVKACGDILSQLQVCRAPGDKAAVLVAAHKIIVDGLSRLPPIRLMSEEESKAQKAKGSAIARAKAEAPPREPDGTLRILMPMGSSASPTTDTMKSLEDSTSTVTESPLQTEDDVDLATPHAPTSQRSPIPIIVEPKLDTSSPEPASESHPVEPASPVLKVSTPQAEATPVSGDVLLPMVIFAVVRANPPRLVSNLLYTQRYRNQSVGGEESYCLINLMAVAEFLENVDLAALGLGDSDKVLSAADLTPIPLNRSPITAATPLATIDGVPGSLRDRVEQANKVITGVVDSSFGMLRSLLPTNSAPVAPLTPPVDGVQSSAPWNAVKPGIGLLRRESGFSIRSITAALPMNRGAARAGGEEETGQQLVTVSRPSSVRSALRGKGDVEEQESGTEDESAAETGTEDEEAEDEEGGEGGNDDASAIGDARSIRSFESMMNGKGKKDRLGLRTRKSLTDRLAHMSSLAGLKANASQSQAGALVPPGARPHSPASSRPHTPDGHALHLAPPVQRFMECSVGDLRLSEVGELLRDYRRLVEGIRAVRGFDE</sequence>
<feature type="region of interest" description="Disordered" evidence="1">
    <location>
        <begin position="605"/>
        <end position="713"/>
    </location>
</feature>
<keyword evidence="4" id="KW-1185">Reference proteome</keyword>
<dbReference type="InterPro" id="IPR003123">
    <property type="entry name" value="VPS9"/>
</dbReference>
<dbReference type="Gene3D" id="1.20.1050.80">
    <property type="entry name" value="VPS9 domain"/>
    <property type="match status" value="2"/>
</dbReference>
<dbReference type="GO" id="GO:0005829">
    <property type="term" value="C:cytosol"/>
    <property type="evidence" value="ECO:0007669"/>
    <property type="project" value="TreeGrafter"/>
</dbReference>
<evidence type="ECO:0000259" key="2">
    <source>
        <dbReference type="PROSITE" id="PS51205"/>
    </source>
</evidence>
<dbReference type="GO" id="GO:0030139">
    <property type="term" value="C:endocytic vesicle"/>
    <property type="evidence" value="ECO:0007669"/>
    <property type="project" value="TreeGrafter"/>
</dbReference>
<feature type="compositionally biased region" description="Polar residues" evidence="1">
    <location>
        <begin position="919"/>
        <end position="932"/>
    </location>
</feature>
<proteinExistence type="predicted"/>
<feature type="compositionally biased region" description="Low complexity" evidence="1">
    <location>
        <begin position="36"/>
        <end position="47"/>
    </location>
</feature>